<evidence type="ECO:0000259" key="4">
    <source>
        <dbReference type="PROSITE" id="PS51384"/>
    </source>
</evidence>
<sequence length="345" mass="38161">MHWYDLTVSNISQETKDSVSVCFSIADNLKDLFHWKAGQHIRLQFEVAGESYTRNYSVSSDKPNKLRITVKKVKKGRVSTYINEGLSVGELVKATQPNGNFVLEPEQSKRRSHYFFAAGSGITPIYAMITSVLEKEANSFAYLLYGNKDGASTIFADELNQLEKKYSDRLVVQHCHSSPSWFKSSPWRTGRIDDKAVQAFISENPPYAQDCQYYICGPDSFIPNVKSALKGIDVPNNRIHSEYFGLGKPTELEGGVDADLQVLLNGEQHKLKVNAGESLLQAMLEAGINAPHSCEAGLCGTCQCVLEDGEVNMPNNSALEESEVKSGKILACQAVPHSPKLKVTF</sequence>
<dbReference type="InterPro" id="IPR001433">
    <property type="entry name" value="OxRdtase_FAD/NAD-bd"/>
</dbReference>
<dbReference type="PANTHER" id="PTHR47354">
    <property type="entry name" value="NADH OXIDOREDUCTASE HCR"/>
    <property type="match status" value="1"/>
</dbReference>
<dbReference type="InterPro" id="IPR036010">
    <property type="entry name" value="2Fe-2S_ferredoxin-like_sf"/>
</dbReference>
<dbReference type="PROSITE" id="PS00197">
    <property type="entry name" value="2FE2S_FER_1"/>
    <property type="match status" value="1"/>
</dbReference>
<evidence type="ECO:0000313" key="5">
    <source>
        <dbReference type="EMBL" id="RLV59353.1"/>
    </source>
</evidence>
<dbReference type="Pfam" id="PF00111">
    <property type="entry name" value="Fer2"/>
    <property type="match status" value="1"/>
</dbReference>
<keyword evidence="6" id="KW-1185">Reference proteome</keyword>
<dbReference type="CDD" id="cd06214">
    <property type="entry name" value="PA_degradation_oxidoreductase_like"/>
    <property type="match status" value="1"/>
</dbReference>
<dbReference type="PRINTS" id="PR00371">
    <property type="entry name" value="FPNCR"/>
</dbReference>
<keyword evidence="1" id="KW-0830">Ubiquinone</keyword>
<dbReference type="PANTHER" id="PTHR47354:SF5">
    <property type="entry name" value="PROTEIN RFBI"/>
    <property type="match status" value="1"/>
</dbReference>
<dbReference type="InterPro" id="IPR008333">
    <property type="entry name" value="Cbr1-like_FAD-bd_dom"/>
</dbReference>
<feature type="domain" description="FAD-binding FR-type" evidence="4">
    <location>
        <begin position="1"/>
        <end position="104"/>
    </location>
</feature>
<dbReference type="Pfam" id="PF00175">
    <property type="entry name" value="NAD_binding_1"/>
    <property type="match status" value="1"/>
</dbReference>
<dbReference type="Gene3D" id="3.10.20.30">
    <property type="match status" value="1"/>
</dbReference>
<dbReference type="Proteomes" id="UP000281474">
    <property type="component" value="Unassembled WGS sequence"/>
</dbReference>
<dbReference type="PROSITE" id="PS51085">
    <property type="entry name" value="2FE2S_FER_2"/>
    <property type="match status" value="1"/>
</dbReference>
<dbReference type="InterPro" id="IPR001041">
    <property type="entry name" value="2Fe-2S_ferredoxin-type"/>
</dbReference>
<feature type="domain" description="2Fe-2S ferredoxin-type" evidence="3">
    <location>
        <begin position="258"/>
        <end position="345"/>
    </location>
</feature>
<comment type="cofactor">
    <cofactor evidence="2">
        <name>[2Fe-2S] cluster</name>
        <dbReference type="ChEBI" id="CHEBI:190135"/>
    </cofactor>
</comment>
<evidence type="ECO:0000256" key="1">
    <source>
        <dbReference type="ARBA" id="ARBA00023075"/>
    </source>
</evidence>
<dbReference type="CDD" id="cd00207">
    <property type="entry name" value="fer2"/>
    <property type="match status" value="1"/>
</dbReference>
<dbReference type="GO" id="GO:0016491">
    <property type="term" value="F:oxidoreductase activity"/>
    <property type="evidence" value="ECO:0007669"/>
    <property type="project" value="InterPro"/>
</dbReference>
<dbReference type="InterPro" id="IPR050415">
    <property type="entry name" value="MRET"/>
</dbReference>
<evidence type="ECO:0000313" key="6">
    <source>
        <dbReference type="Proteomes" id="UP000281474"/>
    </source>
</evidence>
<dbReference type="InterPro" id="IPR017938">
    <property type="entry name" value="Riboflavin_synthase-like_b-brl"/>
</dbReference>
<evidence type="ECO:0000259" key="3">
    <source>
        <dbReference type="PROSITE" id="PS51085"/>
    </source>
</evidence>
<dbReference type="OrthoDB" id="9796486at2"/>
<dbReference type="InterPro" id="IPR012675">
    <property type="entry name" value="Beta-grasp_dom_sf"/>
</dbReference>
<dbReference type="SUPFAM" id="SSF54292">
    <property type="entry name" value="2Fe-2S ferredoxin-like"/>
    <property type="match status" value="1"/>
</dbReference>
<dbReference type="InterPro" id="IPR006058">
    <property type="entry name" value="2Fe2S_fd_BS"/>
</dbReference>
<dbReference type="SUPFAM" id="SSF52343">
    <property type="entry name" value="Ferredoxin reductase-like, C-terminal NADP-linked domain"/>
    <property type="match status" value="1"/>
</dbReference>
<dbReference type="GO" id="GO:0051537">
    <property type="term" value="F:2 iron, 2 sulfur cluster binding"/>
    <property type="evidence" value="ECO:0007669"/>
    <property type="project" value="InterPro"/>
</dbReference>
<dbReference type="AlphaFoldDB" id="A0A3L8PXJ7"/>
<name>A0A3L8PXJ7_9GAMM</name>
<dbReference type="Gene3D" id="2.40.30.10">
    <property type="entry name" value="Translation factors"/>
    <property type="match status" value="1"/>
</dbReference>
<dbReference type="Gene3D" id="3.40.50.80">
    <property type="entry name" value="Nucleotide-binding domain of ferredoxin-NADP reductase (FNR) module"/>
    <property type="match status" value="1"/>
</dbReference>
<dbReference type="Pfam" id="PF00970">
    <property type="entry name" value="FAD_binding_6"/>
    <property type="match status" value="1"/>
</dbReference>
<dbReference type="PRINTS" id="PR00410">
    <property type="entry name" value="PHEHYDRXLASE"/>
</dbReference>
<gene>
    <name evidence="5" type="ORF">D5018_12740</name>
</gene>
<dbReference type="InterPro" id="IPR017927">
    <property type="entry name" value="FAD-bd_FR_type"/>
</dbReference>
<dbReference type="EMBL" id="QZEI01000037">
    <property type="protein sequence ID" value="RLV59353.1"/>
    <property type="molecule type" value="Genomic_DNA"/>
</dbReference>
<evidence type="ECO:0000256" key="2">
    <source>
        <dbReference type="ARBA" id="ARBA00034078"/>
    </source>
</evidence>
<reference evidence="5 6" key="1">
    <citation type="submission" date="2018-09" db="EMBL/GenBank/DDBJ databases">
        <title>Phylogeny of the Shewanellaceae, and recommendation for two new genera, Pseudoshewanella and Parashewanella.</title>
        <authorList>
            <person name="Wang G."/>
        </authorList>
    </citation>
    <scope>NUCLEOTIDE SEQUENCE [LARGE SCALE GENOMIC DNA]</scope>
    <source>
        <strain evidence="5 6">C51</strain>
    </source>
</reference>
<dbReference type="InterPro" id="IPR039261">
    <property type="entry name" value="FNR_nucleotide-bd"/>
</dbReference>
<dbReference type="PROSITE" id="PS51384">
    <property type="entry name" value="FAD_FR"/>
    <property type="match status" value="1"/>
</dbReference>
<organism evidence="5 6">
    <name type="scientific">Parashewanella curva</name>
    <dbReference type="NCBI Taxonomy" id="2338552"/>
    <lineage>
        <taxon>Bacteria</taxon>
        <taxon>Pseudomonadati</taxon>
        <taxon>Pseudomonadota</taxon>
        <taxon>Gammaproteobacteria</taxon>
        <taxon>Alteromonadales</taxon>
        <taxon>Shewanellaceae</taxon>
        <taxon>Parashewanella</taxon>
    </lineage>
</organism>
<proteinExistence type="predicted"/>
<protein>
    <submittedName>
        <fullName evidence="5">Ketosteroid-9-alpha-hydroxylase</fullName>
    </submittedName>
</protein>
<dbReference type="InterPro" id="IPR001709">
    <property type="entry name" value="Flavoprot_Pyr_Nucl_cyt_Rdtase"/>
</dbReference>
<dbReference type="RefSeq" id="WP_121839383.1">
    <property type="nucleotide sequence ID" value="NZ_ML014786.1"/>
</dbReference>
<accession>A0A3L8PXJ7</accession>
<dbReference type="SUPFAM" id="SSF63380">
    <property type="entry name" value="Riboflavin synthase domain-like"/>
    <property type="match status" value="1"/>
</dbReference>
<comment type="caution">
    <text evidence="5">The sequence shown here is derived from an EMBL/GenBank/DDBJ whole genome shotgun (WGS) entry which is preliminary data.</text>
</comment>